<dbReference type="STRING" id="1036808.A0A0C3EEN8"/>
<evidence type="ECO:0000313" key="6">
    <source>
        <dbReference type="Proteomes" id="UP000053989"/>
    </source>
</evidence>
<feature type="compositionally biased region" description="Basic and acidic residues" evidence="2">
    <location>
        <begin position="171"/>
        <end position="186"/>
    </location>
</feature>
<evidence type="ECO:0000256" key="1">
    <source>
        <dbReference type="ARBA" id="ARBA00006795"/>
    </source>
</evidence>
<dbReference type="InParanoid" id="A0A0C3EEN8"/>
<dbReference type="PANTHER" id="PTHR12072">
    <property type="entry name" value="CWF19, CELL CYCLE CONTROL PROTEIN"/>
    <property type="match status" value="1"/>
</dbReference>
<dbReference type="Pfam" id="PF04677">
    <property type="entry name" value="CwfJ_C_1"/>
    <property type="match status" value="1"/>
</dbReference>
<feature type="region of interest" description="Disordered" evidence="2">
    <location>
        <begin position="1"/>
        <end position="58"/>
    </location>
</feature>
<dbReference type="SUPFAM" id="SSF54197">
    <property type="entry name" value="HIT-like"/>
    <property type="match status" value="1"/>
</dbReference>
<comment type="similarity">
    <text evidence="1">Belongs to the CWF19 family.</text>
</comment>
<gene>
    <name evidence="5" type="ORF">SCLCIDRAFT_1210815</name>
</gene>
<feature type="compositionally biased region" description="Basic and acidic residues" evidence="2">
    <location>
        <begin position="102"/>
        <end position="111"/>
    </location>
</feature>
<reference evidence="5 6" key="1">
    <citation type="submission" date="2014-04" db="EMBL/GenBank/DDBJ databases">
        <authorList>
            <consortium name="DOE Joint Genome Institute"/>
            <person name="Kuo A."/>
            <person name="Kohler A."/>
            <person name="Nagy L.G."/>
            <person name="Floudas D."/>
            <person name="Copeland A."/>
            <person name="Barry K.W."/>
            <person name="Cichocki N."/>
            <person name="Veneault-Fourrey C."/>
            <person name="LaButti K."/>
            <person name="Lindquist E.A."/>
            <person name="Lipzen A."/>
            <person name="Lundell T."/>
            <person name="Morin E."/>
            <person name="Murat C."/>
            <person name="Sun H."/>
            <person name="Tunlid A."/>
            <person name="Henrissat B."/>
            <person name="Grigoriev I.V."/>
            <person name="Hibbett D.S."/>
            <person name="Martin F."/>
            <person name="Nordberg H.P."/>
            <person name="Cantor M.N."/>
            <person name="Hua S.X."/>
        </authorList>
    </citation>
    <scope>NUCLEOTIDE SEQUENCE [LARGE SCALE GENOMIC DNA]</scope>
    <source>
        <strain evidence="5 6">Foug A</strain>
    </source>
</reference>
<dbReference type="HOGENOM" id="CLU_015540_2_0_1"/>
<dbReference type="FunCoup" id="A0A0C3EEN8">
    <property type="interactions" value="112"/>
</dbReference>
<evidence type="ECO:0000256" key="2">
    <source>
        <dbReference type="SAM" id="MobiDB-lite"/>
    </source>
</evidence>
<dbReference type="OrthoDB" id="2113965at2759"/>
<dbReference type="EMBL" id="KN822015">
    <property type="protein sequence ID" value="KIM66769.1"/>
    <property type="molecule type" value="Genomic_DNA"/>
</dbReference>
<feature type="compositionally biased region" description="Low complexity" evidence="2">
    <location>
        <begin position="297"/>
        <end position="307"/>
    </location>
</feature>
<dbReference type="InterPro" id="IPR006767">
    <property type="entry name" value="Cwf19-like_C_dom-2"/>
</dbReference>
<feature type="compositionally biased region" description="Basic and acidic residues" evidence="2">
    <location>
        <begin position="281"/>
        <end position="292"/>
    </location>
</feature>
<proteinExistence type="inferred from homology"/>
<dbReference type="GO" id="GO:0000398">
    <property type="term" value="P:mRNA splicing, via spliceosome"/>
    <property type="evidence" value="ECO:0007669"/>
    <property type="project" value="TreeGrafter"/>
</dbReference>
<feature type="region of interest" description="Disordered" evidence="2">
    <location>
        <begin position="82"/>
        <end position="220"/>
    </location>
</feature>
<dbReference type="Pfam" id="PF04676">
    <property type="entry name" value="CwfJ_C_2"/>
    <property type="match status" value="1"/>
</dbReference>
<feature type="domain" description="Cwf19-like protein C-terminal" evidence="3">
    <location>
        <begin position="675"/>
        <end position="793"/>
    </location>
</feature>
<sequence length="798" mass="90493">MGDDSDKHSSKHKRNRDKDRQDGKKKKHKSDHESSKKRRRKEHDAVHITDDDPSDDMWIEKNIDLDGERLLATDIPTAESLKLTSRAEVVESDPPLPPTLHQESKIKRDDWMLEPTLGHSEFSRPLSQQFPTADESLTDGYGEPSGSGRTLSGGVDFFSSLGTEKKRNRPEKRSMDEPKVSSRELNPEFLAARQPDQDAAPSPPAPKSITPGGPGSSWRMMRLRRVYETAEEENRTIEEIAIERFGTLHAFEEAKEERRILDEREGRRGAQKSAGQKGKGKARDADGEKHLIFNDIGTSGASSGSSTFRRPGTANDSAPGTPSPPSQNPPAKRRFDTLRLPSQAASPLQQSHTPIPTVMAPSVAMASTDRPISPSSLNKLQAKVLRARLMNAPNAEQLEQEYEEALRRANGEPGEPITRTKVEVLPTLDARGRLYDVGHGKSDELFPGNRKKKDKFETRDPKTGEIIRYNADDDTITLREMLRQERFEAGISDQKDLDAQFAKAVMGDGKFENDLEYMDDNAERLGRQKMRSDAMKRQFAVHDYKRTQKVLSTCPFCYGEDDSPPKAPVISMATRAYLSCTLNEDLLEGHCLIVPIQHHLSMLEADDDVWDEVRNFMKSVMKMFAEQDKGVVFYETVINLKWQKHTFIECVPLPWEQYDDIPQYFKESILASETEWSQHRKLIDFSKRPGGFRRAMVPNLPYFMVQFDHKGERGYGHVIEGTGESAAADAEDGMVDEGDKGGGEFPRYFAAEIIGNLMDTEPRRWMRPRKVDFRHNKDRIAQFRKKYDKFDWTGLIGK</sequence>
<name>A0A0C3EEN8_9AGAM</name>
<feature type="compositionally biased region" description="Basic residues" evidence="2">
    <location>
        <begin position="23"/>
        <end position="41"/>
    </location>
</feature>
<evidence type="ECO:0008006" key="7">
    <source>
        <dbReference type="Google" id="ProtNLM"/>
    </source>
</evidence>
<keyword evidence="6" id="KW-1185">Reference proteome</keyword>
<evidence type="ECO:0000313" key="5">
    <source>
        <dbReference type="EMBL" id="KIM66769.1"/>
    </source>
</evidence>
<dbReference type="Gene3D" id="3.30.428.10">
    <property type="entry name" value="HIT-like"/>
    <property type="match status" value="1"/>
</dbReference>
<reference evidence="6" key="2">
    <citation type="submission" date="2015-01" db="EMBL/GenBank/DDBJ databases">
        <title>Evolutionary Origins and Diversification of the Mycorrhizal Mutualists.</title>
        <authorList>
            <consortium name="DOE Joint Genome Institute"/>
            <consortium name="Mycorrhizal Genomics Consortium"/>
            <person name="Kohler A."/>
            <person name="Kuo A."/>
            <person name="Nagy L.G."/>
            <person name="Floudas D."/>
            <person name="Copeland A."/>
            <person name="Barry K.W."/>
            <person name="Cichocki N."/>
            <person name="Veneault-Fourrey C."/>
            <person name="LaButti K."/>
            <person name="Lindquist E.A."/>
            <person name="Lipzen A."/>
            <person name="Lundell T."/>
            <person name="Morin E."/>
            <person name="Murat C."/>
            <person name="Riley R."/>
            <person name="Ohm R."/>
            <person name="Sun H."/>
            <person name="Tunlid A."/>
            <person name="Henrissat B."/>
            <person name="Grigoriev I.V."/>
            <person name="Hibbett D.S."/>
            <person name="Martin F."/>
        </authorList>
    </citation>
    <scope>NUCLEOTIDE SEQUENCE [LARGE SCALE GENOMIC DNA]</scope>
    <source>
        <strain evidence="6">Foug A</strain>
    </source>
</reference>
<feature type="region of interest" description="Disordered" evidence="2">
    <location>
        <begin position="259"/>
        <end position="333"/>
    </location>
</feature>
<dbReference type="PANTHER" id="PTHR12072:SF5">
    <property type="entry name" value="CWF19-LIKE PROTEIN 2"/>
    <property type="match status" value="1"/>
</dbReference>
<feature type="compositionally biased region" description="Low complexity" evidence="2">
    <location>
        <begin position="191"/>
        <end position="200"/>
    </location>
</feature>
<feature type="domain" description="Cwf19-like C-terminal" evidence="4">
    <location>
        <begin position="543"/>
        <end position="666"/>
    </location>
</feature>
<evidence type="ECO:0000259" key="3">
    <source>
        <dbReference type="Pfam" id="PF04676"/>
    </source>
</evidence>
<dbReference type="AlphaFoldDB" id="A0A0C3EEN8"/>
<evidence type="ECO:0000259" key="4">
    <source>
        <dbReference type="Pfam" id="PF04677"/>
    </source>
</evidence>
<dbReference type="InterPro" id="IPR036265">
    <property type="entry name" value="HIT-like_sf"/>
</dbReference>
<dbReference type="Proteomes" id="UP000053989">
    <property type="component" value="Unassembled WGS sequence"/>
</dbReference>
<organism evidence="5 6">
    <name type="scientific">Scleroderma citrinum Foug A</name>
    <dbReference type="NCBI Taxonomy" id="1036808"/>
    <lineage>
        <taxon>Eukaryota</taxon>
        <taxon>Fungi</taxon>
        <taxon>Dikarya</taxon>
        <taxon>Basidiomycota</taxon>
        <taxon>Agaricomycotina</taxon>
        <taxon>Agaricomycetes</taxon>
        <taxon>Agaricomycetidae</taxon>
        <taxon>Boletales</taxon>
        <taxon>Sclerodermatineae</taxon>
        <taxon>Sclerodermataceae</taxon>
        <taxon>Scleroderma</taxon>
    </lineage>
</organism>
<protein>
    <recommendedName>
        <fullName evidence="7">Cwf19-like C-terminal domain-containing protein</fullName>
    </recommendedName>
</protein>
<dbReference type="GO" id="GO:0071014">
    <property type="term" value="C:post-mRNA release spliceosomal complex"/>
    <property type="evidence" value="ECO:0007669"/>
    <property type="project" value="TreeGrafter"/>
</dbReference>
<accession>A0A0C3EEN8</accession>
<dbReference type="InterPro" id="IPR006768">
    <property type="entry name" value="Cwf19-like_C_dom-1"/>
</dbReference>
<dbReference type="InterPro" id="IPR040194">
    <property type="entry name" value="Cwf19-like"/>
</dbReference>
<feature type="compositionally biased region" description="Basic and acidic residues" evidence="2">
    <location>
        <begin position="259"/>
        <end position="268"/>
    </location>
</feature>